<organism evidence="1">
    <name type="scientific">viral metagenome</name>
    <dbReference type="NCBI Taxonomy" id="1070528"/>
    <lineage>
        <taxon>unclassified sequences</taxon>
        <taxon>metagenomes</taxon>
        <taxon>organismal metagenomes</taxon>
    </lineage>
</organism>
<protein>
    <submittedName>
        <fullName evidence="1">Uncharacterized protein</fullName>
    </submittedName>
</protein>
<proteinExistence type="predicted"/>
<evidence type="ECO:0000313" key="1">
    <source>
        <dbReference type="EMBL" id="QHU36587.1"/>
    </source>
</evidence>
<dbReference type="EMBL" id="MN740640">
    <property type="protein sequence ID" value="QHU36587.1"/>
    <property type="molecule type" value="Genomic_DNA"/>
</dbReference>
<sequence>MKIKQPWMIGGLVLVLVLLFTGLVRLSSTEFTSSYRPDVVRFEQGSVDVDMAMNLLVRDPPRMLAPPAPVPAMLLFPPSDATLEQLSGPTK</sequence>
<reference evidence="1" key="1">
    <citation type="journal article" date="2020" name="Nature">
        <title>Giant virus diversity and host interactions through global metagenomics.</title>
        <authorList>
            <person name="Schulz F."/>
            <person name="Roux S."/>
            <person name="Paez-Espino D."/>
            <person name="Jungbluth S."/>
            <person name="Walsh D.A."/>
            <person name="Denef V.J."/>
            <person name="McMahon K.D."/>
            <person name="Konstantinidis K.T."/>
            <person name="Eloe-Fadrosh E.A."/>
            <person name="Kyrpides N.C."/>
            <person name="Woyke T."/>
        </authorList>
    </citation>
    <scope>NUCLEOTIDE SEQUENCE</scope>
    <source>
        <strain evidence="1">GVMAG-S-1035231-58</strain>
    </source>
</reference>
<dbReference type="AlphaFoldDB" id="A0A6C0M0W7"/>
<accession>A0A6C0M0W7</accession>
<name>A0A6C0M0W7_9ZZZZ</name>